<reference evidence="1 2" key="1">
    <citation type="submission" date="2014-12" db="EMBL/GenBank/DDBJ databases">
        <title>Draft genome sequence of Paenibacillus kamchatkensis strain B-2647.</title>
        <authorList>
            <person name="Karlyshev A.V."/>
            <person name="Kudryashova E.B."/>
        </authorList>
    </citation>
    <scope>NUCLEOTIDE SEQUENCE [LARGE SCALE GENOMIC DNA]</scope>
    <source>
        <strain evidence="1 2">VKM B-2647</strain>
    </source>
</reference>
<keyword evidence="2" id="KW-1185">Reference proteome</keyword>
<gene>
    <name evidence="1" type="ORF">SD70_00120</name>
</gene>
<name>A0ABR5APC2_9BACL</name>
<dbReference type="EMBL" id="JXAK01000001">
    <property type="protein sequence ID" value="KIL42385.1"/>
    <property type="molecule type" value="Genomic_DNA"/>
</dbReference>
<proteinExistence type="predicted"/>
<evidence type="ECO:0008006" key="3">
    <source>
        <dbReference type="Google" id="ProtNLM"/>
    </source>
</evidence>
<sequence>MRSGALQVLLEQLPGAQWEIAAEGLPQLRIKQLRWLFLRNVALQVLLEQQRRIHPHGGLKHPKRTRKPLFLSKRHIFKHNGLTRRYFAGNGSNERFARHIAAIGSVRTSNRGTIDQITDCESVACTCSFSAKELTQK</sequence>
<dbReference type="Proteomes" id="UP000031967">
    <property type="component" value="Unassembled WGS sequence"/>
</dbReference>
<evidence type="ECO:0000313" key="2">
    <source>
        <dbReference type="Proteomes" id="UP000031967"/>
    </source>
</evidence>
<organism evidence="1 2">
    <name type="scientific">Gordoniibacillus kamchatkensis</name>
    <dbReference type="NCBI Taxonomy" id="1590651"/>
    <lineage>
        <taxon>Bacteria</taxon>
        <taxon>Bacillati</taxon>
        <taxon>Bacillota</taxon>
        <taxon>Bacilli</taxon>
        <taxon>Bacillales</taxon>
        <taxon>Paenibacillaceae</taxon>
        <taxon>Gordoniibacillus</taxon>
    </lineage>
</organism>
<protein>
    <recommendedName>
        <fullName evidence="3">Transposase</fullName>
    </recommendedName>
</protein>
<comment type="caution">
    <text evidence="1">The sequence shown here is derived from an EMBL/GenBank/DDBJ whole genome shotgun (WGS) entry which is preliminary data.</text>
</comment>
<accession>A0ABR5APC2</accession>
<evidence type="ECO:0000313" key="1">
    <source>
        <dbReference type="EMBL" id="KIL42385.1"/>
    </source>
</evidence>